<accession>A0A3B0Z255</accession>
<dbReference type="AlphaFoldDB" id="A0A3B0Z255"/>
<protein>
    <submittedName>
        <fullName evidence="1">Uncharacterized protein</fullName>
    </submittedName>
</protein>
<gene>
    <name evidence="1" type="ORF">MNBD_GAMMA16-284</name>
</gene>
<dbReference type="Pfam" id="PF09957">
    <property type="entry name" value="VapB_antitoxin"/>
    <property type="match status" value="1"/>
</dbReference>
<dbReference type="InterPro" id="IPR019239">
    <property type="entry name" value="VapB_antitoxin"/>
</dbReference>
<dbReference type="EMBL" id="UOFO01000119">
    <property type="protein sequence ID" value="VAW87358.1"/>
    <property type="molecule type" value="Genomic_DNA"/>
</dbReference>
<name>A0A3B0Z255_9ZZZZ</name>
<sequence>MRTTLDLPEDLLNEAMEITHTDTKTGVIVLALKELIRKSKIYDIKKYKGKIDLNINLDEIRDRK</sequence>
<proteinExistence type="predicted"/>
<reference evidence="1" key="1">
    <citation type="submission" date="2018-06" db="EMBL/GenBank/DDBJ databases">
        <authorList>
            <person name="Zhirakovskaya E."/>
        </authorList>
    </citation>
    <scope>NUCLEOTIDE SEQUENCE</scope>
</reference>
<evidence type="ECO:0000313" key="1">
    <source>
        <dbReference type="EMBL" id="VAW87358.1"/>
    </source>
</evidence>
<organism evidence="1">
    <name type="scientific">hydrothermal vent metagenome</name>
    <dbReference type="NCBI Taxonomy" id="652676"/>
    <lineage>
        <taxon>unclassified sequences</taxon>
        <taxon>metagenomes</taxon>
        <taxon>ecological metagenomes</taxon>
    </lineage>
</organism>